<sequence>MSGWSENQPPRKRLRKCLTTSQSPGELSGTFQNVQEEEGGEQGEGTGDEYQEEEGAEEEEEEGEEEKEKEK</sequence>
<organism evidence="2 3">
    <name type="scientific">Tilletia walkeri</name>
    <dbReference type="NCBI Taxonomy" id="117179"/>
    <lineage>
        <taxon>Eukaryota</taxon>
        <taxon>Fungi</taxon>
        <taxon>Dikarya</taxon>
        <taxon>Basidiomycota</taxon>
        <taxon>Ustilaginomycotina</taxon>
        <taxon>Exobasidiomycetes</taxon>
        <taxon>Tilletiales</taxon>
        <taxon>Tilletiaceae</taxon>
        <taxon>Tilletia</taxon>
    </lineage>
</organism>
<comment type="caution">
    <text evidence="2">The sequence shown here is derived from an EMBL/GenBank/DDBJ whole genome shotgun (WGS) entry which is preliminary data.</text>
</comment>
<name>A0A8X7N3I9_9BASI</name>
<evidence type="ECO:0000313" key="3">
    <source>
        <dbReference type="Proteomes" id="UP000078113"/>
    </source>
</evidence>
<evidence type="ECO:0000256" key="1">
    <source>
        <dbReference type="SAM" id="MobiDB-lite"/>
    </source>
</evidence>
<feature type="compositionally biased region" description="Polar residues" evidence="1">
    <location>
        <begin position="18"/>
        <end position="34"/>
    </location>
</feature>
<protein>
    <submittedName>
        <fullName evidence="2">Uncharacterized protein</fullName>
    </submittedName>
</protein>
<reference evidence="2" key="2">
    <citation type="journal article" date="2019" name="IMA Fungus">
        <title>Genome sequencing and comparison of five Tilletia species to identify candidate genes for the detection of regulated species infecting wheat.</title>
        <authorList>
            <person name="Nguyen H.D.T."/>
            <person name="Sultana T."/>
            <person name="Kesanakurti P."/>
            <person name="Hambleton S."/>
        </authorList>
    </citation>
    <scope>NUCLEOTIDE SEQUENCE</scope>
    <source>
        <strain evidence="2">DAOMC 236422</strain>
    </source>
</reference>
<accession>A0A8X7N3I9</accession>
<gene>
    <name evidence="2" type="ORF">A4X09_0g7232</name>
</gene>
<keyword evidence="3" id="KW-1185">Reference proteome</keyword>
<dbReference type="AlphaFoldDB" id="A0A8X7N3I9"/>
<reference evidence="2" key="1">
    <citation type="submission" date="2016-04" db="EMBL/GenBank/DDBJ databases">
        <authorList>
            <person name="Nguyen H.D."/>
            <person name="Samba Siva P."/>
            <person name="Cullis J."/>
            <person name="Levesque C.A."/>
            <person name="Hambleton S."/>
        </authorList>
    </citation>
    <scope>NUCLEOTIDE SEQUENCE</scope>
    <source>
        <strain evidence="2">DAOMC 236422</strain>
    </source>
</reference>
<proteinExistence type="predicted"/>
<feature type="non-terminal residue" evidence="2">
    <location>
        <position position="71"/>
    </location>
</feature>
<feature type="compositionally biased region" description="Acidic residues" evidence="1">
    <location>
        <begin position="35"/>
        <end position="65"/>
    </location>
</feature>
<feature type="region of interest" description="Disordered" evidence="1">
    <location>
        <begin position="1"/>
        <end position="71"/>
    </location>
</feature>
<dbReference type="EMBL" id="LWDG02000652">
    <property type="protein sequence ID" value="KAE8263426.1"/>
    <property type="molecule type" value="Genomic_DNA"/>
</dbReference>
<dbReference type="Proteomes" id="UP000078113">
    <property type="component" value="Unassembled WGS sequence"/>
</dbReference>
<evidence type="ECO:0000313" key="2">
    <source>
        <dbReference type="EMBL" id="KAE8263426.1"/>
    </source>
</evidence>